<reference evidence="2 3" key="1">
    <citation type="journal article" date="2023" name="Plants (Basel)">
        <title>Bridging the Gap: Combining Genomics and Transcriptomics Approaches to Understand Stylosanthes scabra, an Orphan Legume from the Brazilian Caatinga.</title>
        <authorList>
            <person name="Ferreira-Neto J.R.C."/>
            <person name="da Silva M.D."/>
            <person name="Binneck E."/>
            <person name="de Melo N.F."/>
            <person name="da Silva R.H."/>
            <person name="de Melo A.L.T.M."/>
            <person name="Pandolfi V."/>
            <person name="Bustamante F.O."/>
            <person name="Brasileiro-Vidal A.C."/>
            <person name="Benko-Iseppon A.M."/>
        </authorList>
    </citation>
    <scope>NUCLEOTIDE SEQUENCE [LARGE SCALE GENOMIC DNA]</scope>
    <source>
        <tissue evidence="2">Leaves</tissue>
    </source>
</reference>
<keyword evidence="3" id="KW-1185">Reference proteome</keyword>
<sequence length="202" mass="22292">MLRSPPQPMWDFTIHPPKGAQRPRWHIDPEPALIPSVTVQPLARYCPLWSVGMMVNAPHTHPTSRTGSDTISNSPAASTILSALVGRDDGQRPRTLTQPHGFVSDDRDDGLSPPHSLVKTRHARERYPHPYKACFVLLPNRCGTSQYISNSPAASTILSALVGRDDGQRPPTLTQPHGFVSDDRDDGLSPPHSLVKMRHARE</sequence>
<comment type="caution">
    <text evidence="2">The sequence shown here is derived from an EMBL/GenBank/DDBJ whole genome shotgun (WGS) entry which is preliminary data.</text>
</comment>
<feature type="region of interest" description="Disordered" evidence="1">
    <location>
        <begin position="89"/>
        <end position="113"/>
    </location>
</feature>
<feature type="region of interest" description="Disordered" evidence="1">
    <location>
        <begin position="163"/>
        <end position="202"/>
    </location>
</feature>
<evidence type="ECO:0000313" key="3">
    <source>
        <dbReference type="Proteomes" id="UP001341840"/>
    </source>
</evidence>
<gene>
    <name evidence="2" type="ORF">PIB30_102550</name>
</gene>
<organism evidence="2 3">
    <name type="scientific">Stylosanthes scabra</name>
    <dbReference type="NCBI Taxonomy" id="79078"/>
    <lineage>
        <taxon>Eukaryota</taxon>
        <taxon>Viridiplantae</taxon>
        <taxon>Streptophyta</taxon>
        <taxon>Embryophyta</taxon>
        <taxon>Tracheophyta</taxon>
        <taxon>Spermatophyta</taxon>
        <taxon>Magnoliopsida</taxon>
        <taxon>eudicotyledons</taxon>
        <taxon>Gunneridae</taxon>
        <taxon>Pentapetalae</taxon>
        <taxon>rosids</taxon>
        <taxon>fabids</taxon>
        <taxon>Fabales</taxon>
        <taxon>Fabaceae</taxon>
        <taxon>Papilionoideae</taxon>
        <taxon>50 kb inversion clade</taxon>
        <taxon>dalbergioids sensu lato</taxon>
        <taxon>Dalbergieae</taxon>
        <taxon>Pterocarpus clade</taxon>
        <taxon>Stylosanthes</taxon>
    </lineage>
</organism>
<proteinExistence type="predicted"/>
<feature type="non-terminal residue" evidence="2">
    <location>
        <position position="202"/>
    </location>
</feature>
<evidence type="ECO:0000256" key="1">
    <source>
        <dbReference type="SAM" id="MobiDB-lite"/>
    </source>
</evidence>
<protein>
    <submittedName>
        <fullName evidence="2">Uncharacterized protein</fullName>
    </submittedName>
</protein>
<accession>A0ABU6QY36</accession>
<name>A0ABU6QY36_9FABA</name>
<dbReference type="Proteomes" id="UP001341840">
    <property type="component" value="Unassembled WGS sequence"/>
</dbReference>
<evidence type="ECO:0000313" key="2">
    <source>
        <dbReference type="EMBL" id="MED6116688.1"/>
    </source>
</evidence>
<dbReference type="EMBL" id="JASCZI010003178">
    <property type="protein sequence ID" value="MED6116688.1"/>
    <property type="molecule type" value="Genomic_DNA"/>
</dbReference>